<dbReference type="AlphaFoldDB" id="A0AAD9RPA2"/>
<evidence type="ECO:0000313" key="1">
    <source>
        <dbReference type="EMBL" id="KAK2583455.1"/>
    </source>
</evidence>
<reference evidence="1" key="2">
    <citation type="journal article" date="2023" name="Commun. Biol.">
        <title>Intrasexual cuticular hydrocarbon dimorphism in a wasp sheds light on hydrocarbon biosynthesis genes in Hymenoptera.</title>
        <authorList>
            <person name="Moris V.C."/>
            <person name="Podsiadlowski L."/>
            <person name="Martin S."/>
            <person name="Oeyen J.P."/>
            <person name="Donath A."/>
            <person name="Petersen M."/>
            <person name="Wilbrandt J."/>
            <person name="Misof B."/>
            <person name="Liedtke D."/>
            <person name="Thamm M."/>
            <person name="Scheiner R."/>
            <person name="Schmitt T."/>
            <person name="Niehuis O."/>
        </authorList>
    </citation>
    <scope>NUCLEOTIDE SEQUENCE</scope>
    <source>
        <strain evidence="1">GBR_01_08_01A</strain>
    </source>
</reference>
<proteinExistence type="predicted"/>
<evidence type="ECO:0000313" key="2">
    <source>
        <dbReference type="Proteomes" id="UP001258017"/>
    </source>
</evidence>
<accession>A0AAD9RPA2</accession>
<comment type="caution">
    <text evidence="1">The sequence shown here is derived from an EMBL/GenBank/DDBJ whole genome shotgun (WGS) entry which is preliminary data.</text>
</comment>
<keyword evidence="2" id="KW-1185">Reference proteome</keyword>
<name>A0AAD9RPA2_9HYME</name>
<dbReference type="EMBL" id="JAIFRP010000030">
    <property type="protein sequence ID" value="KAK2583455.1"/>
    <property type="molecule type" value="Genomic_DNA"/>
</dbReference>
<sequence>MDSKSVSRPLLRASENIFATKAQEKRLGMKDMEQYGIGLYNVILSPNKGGEAKEERVSLTVFVIIIKASNIYKVQRNDRVLGFVYVQSAGRSKGEEKQRERKKNRIARVYTYDDRDLISVRVTMSKSGKIKDPPGKMIAREVTFPLSSPTNCT</sequence>
<reference evidence="1" key="1">
    <citation type="submission" date="2021-08" db="EMBL/GenBank/DDBJ databases">
        <authorList>
            <person name="Misof B."/>
            <person name="Oliver O."/>
            <person name="Podsiadlowski L."/>
            <person name="Donath A."/>
            <person name="Peters R."/>
            <person name="Mayer C."/>
            <person name="Rust J."/>
            <person name="Gunkel S."/>
            <person name="Lesny P."/>
            <person name="Martin S."/>
            <person name="Oeyen J.P."/>
            <person name="Petersen M."/>
            <person name="Panagiotis P."/>
            <person name="Wilbrandt J."/>
            <person name="Tanja T."/>
        </authorList>
    </citation>
    <scope>NUCLEOTIDE SEQUENCE</scope>
    <source>
        <strain evidence="1">GBR_01_08_01A</strain>
        <tissue evidence="1">Thorax + abdomen</tissue>
    </source>
</reference>
<gene>
    <name evidence="1" type="ORF">KPH14_009426</name>
</gene>
<dbReference type="Proteomes" id="UP001258017">
    <property type="component" value="Unassembled WGS sequence"/>
</dbReference>
<organism evidence="1 2">
    <name type="scientific">Odynerus spinipes</name>
    <dbReference type="NCBI Taxonomy" id="1348599"/>
    <lineage>
        <taxon>Eukaryota</taxon>
        <taxon>Metazoa</taxon>
        <taxon>Ecdysozoa</taxon>
        <taxon>Arthropoda</taxon>
        <taxon>Hexapoda</taxon>
        <taxon>Insecta</taxon>
        <taxon>Pterygota</taxon>
        <taxon>Neoptera</taxon>
        <taxon>Endopterygota</taxon>
        <taxon>Hymenoptera</taxon>
        <taxon>Apocrita</taxon>
        <taxon>Aculeata</taxon>
        <taxon>Vespoidea</taxon>
        <taxon>Vespidae</taxon>
        <taxon>Eumeninae</taxon>
        <taxon>Odynerus</taxon>
    </lineage>
</organism>
<protein>
    <submittedName>
        <fullName evidence="1">Uncharacterized protein</fullName>
    </submittedName>
</protein>